<name>A0A7R9QKB7_9ACAR</name>
<evidence type="ECO:0000256" key="7">
    <source>
        <dbReference type="ARBA" id="ARBA00022642"/>
    </source>
</evidence>
<comment type="function">
    <text evidence="1">Involved in the catabolism of quinolinic acid (QA).</text>
</comment>
<comment type="subunit">
    <text evidence="4">Hexamer formed by 3 homodimers.</text>
</comment>
<dbReference type="InterPro" id="IPR037128">
    <property type="entry name" value="Quinolinate_PRibosylTase_N_sf"/>
</dbReference>
<keyword evidence="9" id="KW-0808">Transferase</keyword>
<evidence type="ECO:0000259" key="12">
    <source>
        <dbReference type="Pfam" id="PF01729"/>
    </source>
</evidence>
<evidence type="ECO:0000256" key="5">
    <source>
        <dbReference type="ARBA" id="ARBA00011944"/>
    </source>
</evidence>
<dbReference type="Gene3D" id="3.20.20.70">
    <property type="entry name" value="Aldolase class I"/>
    <property type="match status" value="1"/>
</dbReference>
<dbReference type="NCBIfam" id="TIGR00078">
    <property type="entry name" value="nadC"/>
    <property type="match status" value="1"/>
</dbReference>
<evidence type="ECO:0000256" key="1">
    <source>
        <dbReference type="ARBA" id="ARBA00003237"/>
    </source>
</evidence>
<dbReference type="PANTHER" id="PTHR32179">
    <property type="entry name" value="NICOTINATE-NUCLEOTIDE PYROPHOSPHORYLASE [CARBOXYLATING]"/>
    <property type="match status" value="1"/>
</dbReference>
<dbReference type="GO" id="GO:0009435">
    <property type="term" value="P:NAD+ biosynthetic process"/>
    <property type="evidence" value="ECO:0007669"/>
    <property type="project" value="UniProtKB-UniPathway"/>
</dbReference>
<dbReference type="AlphaFoldDB" id="A0A7R9QKB7"/>
<dbReference type="SUPFAM" id="SSF54675">
    <property type="entry name" value="Nicotinate/Quinolinate PRTase N-terminal domain-like"/>
    <property type="match status" value="1"/>
</dbReference>
<organism evidence="13">
    <name type="scientific">Medioppia subpectinata</name>
    <dbReference type="NCBI Taxonomy" id="1979941"/>
    <lineage>
        <taxon>Eukaryota</taxon>
        <taxon>Metazoa</taxon>
        <taxon>Ecdysozoa</taxon>
        <taxon>Arthropoda</taxon>
        <taxon>Chelicerata</taxon>
        <taxon>Arachnida</taxon>
        <taxon>Acari</taxon>
        <taxon>Acariformes</taxon>
        <taxon>Sarcoptiformes</taxon>
        <taxon>Oribatida</taxon>
        <taxon>Brachypylina</taxon>
        <taxon>Oppioidea</taxon>
        <taxon>Oppiidae</taxon>
        <taxon>Medioppia</taxon>
    </lineage>
</organism>
<keyword evidence="14" id="KW-1185">Reference proteome</keyword>
<evidence type="ECO:0000313" key="14">
    <source>
        <dbReference type="Proteomes" id="UP000759131"/>
    </source>
</evidence>
<keyword evidence="7" id="KW-0662">Pyridine nucleotide biosynthesis</keyword>
<dbReference type="InterPro" id="IPR027277">
    <property type="entry name" value="NadC/ModD"/>
</dbReference>
<protein>
    <recommendedName>
        <fullName evidence="6">Nicotinate-nucleotide pyrophosphorylase [carboxylating]</fullName>
        <ecNumber evidence="5">2.4.2.19</ecNumber>
    </recommendedName>
    <alternativeName>
        <fullName evidence="10">Quinolinate phosphoribosyltransferase [decarboxylating]</fullName>
    </alternativeName>
</protein>
<dbReference type="UniPathway" id="UPA00253">
    <property type="reaction ID" value="UER00331"/>
</dbReference>
<dbReference type="Gene3D" id="3.90.1170.20">
    <property type="entry name" value="Quinolinate phosphoribosyl transferase, N-terminal domain"/>
    <property type="match status" value="1"/>
</dbReference>
<evidence type="ECO:0000256" key="3">
    <source>
        <dbReference type="ARBA" id="ARBA00009400"/>
    </source>
</evidence>
<dbReference type="EC" id="2.4.2.19" evidence="5"/>
<evidence type="ECO:0000313" key="13">
    <source>
        <dbReference type="EMBL" id="CAD7648000.1"/>
    </source>
</evidence>
<evidence type="ECO:0000256" key="9">
    <source>
        <dbReference type="ARBA" id="ARBA00022679"/>
    </source>
</evidence>
<evidence type="ECO:0000256" key="8">
    <source>
        <dbReference type="ARBA" id="ARBA00022676"/>
    </source>
</evidence>
<dbReference type="GO" id="GO:0004514">
    <property type="term" value="F:nicotinate-nucleotide diphosphorylase (carboxylating) activity"/>
    <property type="evidence" value="ECO:0007669"/>
    <property type="project" value="UniProtKB-EC"/>
</dbReference>
<dbReference type="InterPro" id="IPR002638">
    <property type="entry name" value="Quinolinate_PRibosylTrfase_C"/>
</dbReference>
<dbReference type="GO" id="GO:0034213">
    <property type="term" value="P:quinolinate catabolic process"/>
    <property type="evidence" value="ECO:0007669"/>
    <property type="project" value="TreeGrafter"/>
</dbReference>
<reference evidence="13" key="1">
    <citation type="submission" date="2020-11" db="EMBL/GenBank/DDBJ databases">
        <authorList>
            <person name="Tran Van P."/>
        </authorList>
    </citation>
    <scope>NUCLEOTIDE SEQUENCE</scope>
</reference>
<dbReference type="SUPFAM" id="SSF51690">
    <property type="entry name" value="Nicotinate/Quinolinate PRTase C-terminal domain-like"/>
    <property type="match status" value="1"/>
</dbReference>
<comment type="catalytic activity">
    <reaction evidence="11">
        <text>nicotinate beta-D-ribonucleotide + CO2 + diphosphate = quinolinate + 5-phospho-alpha-D-ribose 1-diphosphate + 2 H(+)</text>
        <dbReference type="Rhea" id="RHEA:12733"/>
        <dbReference type="ChEBI" id="CHEBI:15378"/>
        <dbReference type="ChEBI" id="CHEBI:16526"/>
        <dbReference type="ChEBI" id="CHEBI:29959"/>
        <dbReference type="ChEBI" id="CHEBI:33019"/>
        <dbReference type="ChEBI" id="CHEBI:57502"/>
        <dbReference type="ChEBI" id="CHEBI:58017"/>
        <dbReference type="EC" id="2.4.2.19"/>
    </reaction>
</comment>
<dbReference type="OrthoDB" id="10067394at2759"/>
<dbReference type="InterPro" id="IPR036068">
    <property type="entry name" value="Nicotinate_pribotase-like_C"/>
</dbReference>
<comment type="pathway">
    <text evidence="2">Cofactor biosynthesis; NAD(+) biosynthesis; nicotinate D-ribonucleotide from quinolinate: step 1/1.</text>
</comment>
<dbReference type="EMBL" id="OC896339">
    <property type="protein sequence ID" value="CAD7648000.1"/>
    <property type="molecule type" value="Genomic_DNA"/>
</dbReference>
<dbReference type="GO" id="GO:0005737">
    <property type="term" value="C:cytoplasm"/>
    <property type="evidence" value="ECO:0007669"/>
    <property type="project" value="TreeGrafter"/>
</dbReference>
<comment type="similarity">
    <text evidence="3">Belongs to the NadC/ModD family.</text>
</comment>
<keyword evidence="8" id="KW-0328">Glycosyltransferase</keyword>
<proteinExistence type="inferred from homology"/>
<dbReference type="EMBL" id="CAJPIZ010041764">
    <property type="protein sequence ID" value="CAG2121766.1"/>
    <property type="molecule type" value="Genomic_DNA"/>
</dbReference>
<evidence type="ECO:0000256" key="4">
    <source>
        <dbReference type="ARBA" id="ARBA00011218"/>
    </source>
</evidence>
<dbReference type="InterPro" id="IPR004393">
    <property type="entry name" value="NadC"/>
</dbReference>
<sequence>PTPTQLVADVKGKARDVLLAERVALNVLARCSGVATQARRVRAAVDRVGWKGTIAGTRKTTPGFRVVEKYGLVVGGVSGHRYDLSHMVMLKDNHVVISGSVAAAVGAVRQVRDFASKIEVECRNLEEAQEAARLGVDVIMLDNFDPEALEASARILKHNFPDVLIESSGGVTVDTVADYAKQWVDIISLSQLVQGYPVVDFSMKVVPQKQ</sequence>
<evidence type="ECO:0000256" key="2">
    <source>
        <dbReference type="ARBA" id="ARBA00004893"/>
    </source>
</evidence>
<dbReference type="Pfam" id="PF01729">
    <property type="entry name" value="QRPTase_C"/>
    <property type="match status" value="1"/>
</dbReference>
<feature type="domain" description="Quinolinate phosphoribosyl transferase C-terminal" evidence="12">
    <location>
        <begin position="34"/>
        <end position="204"/>
    </location>
</feature>
<dbReference type="FunFam" id="3.20.20.70:FF:000090">
    <property type="entry name" value="Nicotinate-nucleotide pyrophosphorylase [carboxylating]"/>
    <property type="match status" value="1"/>
</dbReference>
<accession>A0A7R9QKB7</accession>
<evidence type="ECO:0000256" key="10">
    <source>
        <dbReference type="ARBA" id="ARBA00033102"/>
    </source>
</evidence>
<dbReference type="InterPro" id="IPR013785">
    <property type="entry name" value="Aldolase_TIM"/>
</dbReference>
<gene>
    <name evidence="13" type="ORF">OSB1V03_LOCUS21712</name>
</gene>
<feature type="non-terminal residue" evidence="13">
    <location>
        <position position="1"/>
    </location>
</feature>
<dbReference type="Proteomes" id="UP000759131">
    <property type="component" value="Unassembled WGS sequence"/>
</dbReference>
<dbReference type="PANTHER" id="PTHR32179:SF3">
    <property type="entry name" value="NICOTINATE-NUCLEOTIDE PYROPHOSPHORYLASE [CARBOXYLATING]"/>
    <property type="match status" value="1"/>
</dbReference>
<evidence type="ECO:0000256" key="11">
    <source>
        <dbReference type="ARBA" id="ARBA00047445"/>
    </source>
</evidence>
<evidence type="ECO:0000256" key="6">
    <source>
        <dbReference type="ARBA" id="ARBA00020990"/>
    </source>
</evidence>